<evidence type="ECO:0000256" key="4">
    <source>
        <dbReference type="ARBA" id="ARBA00022679"/>
    </source>
</evidence>
<dbReference type="GO" id="GO:0008170">
    <property type="term" value="F:N-methyltransferase activity"/>
    <property type="evidence" value="ECO:0007669"/>
    <property type="project" value="UniProtKB-ARBA"/>
</dbReference>
<evidence type="ECO:0000313" key="8">
    <source>
        <dbReference type="Proteomes" id="UP000022447"/>
    </source>
</evidence>
<keyword evidence="2" id="KW-0698">rRNA processing</keyword>
<dbReference type="GO" id="GO:0003676">
    <property type="term" value="F:nucleic acid binding"/>
    <property type="evidence" value="ECO:0007669"/>
    <property type="project" value="InterPro"/>
</dbReference>
<organism evidence="7 8">
    <name type="scientific">Roseivivax halodurans JCM 10272</name>
    <dbReference type="NCBI Taxonomy" id="1449350"/>
    <lineage>
        <taxon>Bacteria</taxon>
        <taxon>Pseudomonadati</taxon>
        <taxon>Pseudomonadota</taxon>
        <taxon>Alphaproteobacteria</taxon>
        <taxon>Rhodobacterales</taxon>
        <taxon>Roseobacteraceae</taxon>
        <taxon>Roseivivax</taxon>
    </lineage>
</organism>
<dbReference type="eggNOG" id="COG2813">
    <property type="taxonomic scope" value="Bacteria"/>
</dbReference>
<keyword evidence="1" id="KW-0963">Cytoplasm</keyword>
<dbReference type="GO" id="GO:0008757">
    <property type="term" value="F:S-adenosylmethionine-dependent methyltransferase activity"/>
    <property type="evidence" value="ECO:0007669"/>
    <property type="project" value="InterPro"/>
</dbReference>
<dbReference type="SUPFAM" id="SSF53335">
    <property type="entry name" value="S-adenosyl-L-methionine-dependent methyltransferases"/>
    <property type="match status" value="1"/>
</dbReference>
<dbReference type="Pfam" id="PF05175">
    <property type="entry name" value="MTS"/>
    <property type="match status" value="1"/>
</dbReference>
<dbReference type="InterPro" id="IPR029063">
    <property type="entry name" value="SAM-dependent_MTases_sf"/>
</dbReference>
<keyword evidence="3" id="KW-0489">Methyltransferase</keyword>
<dbReference type="AlphaFoldDB" id="X7EJG7"/>
<name>X7EJG7_9RHOB</name>
<dbReference type="InterPro" id="IPR002052">
    <property type="entry name" value="DNA_methylase_N6_adenine_CS"/>
</dbReference>
<evidence type="ECO:0000256" key="1">
    <source>
        <dbReference type="ARBA" id="ARBA00022490"/>
    </source>
</evidence>
<dbReference type="InterPro" id="IPR007848">
    <property type="entry name" value="Small_mtfrase_dom"/>
</dbReference>
<accession>X7EJG7</accession>
<comment type="caution">
    <text evidence="7">The sequence shown here is derived from an EMBL/GenBank/DDBJ whole genome shotgun (WGS) entry which is preliminary data.</text>
</comment>
<evidence type="ECO:0000256" key="2">
    <source>
        <dbReference type="ARBA" id="ARBA00022552"/>
    </source>
</evidence>
<dbReference type="CDD" id="cd02440">
    <property type="entry name" value="AdoMet_MTases"/>
    <property type="match status" value="1"/>
</dbReference>
<dbReference type="RefSeq" id="WP_037258386.1">
    <property type="nucleotide sequence ID" value="NZ_JALZ01000002.1"/>
</dbReference>
<dbReference type="PANTHER" id="PTHR47816">
    <property type="entry name" value="RIBOSOMAL RNA SMALL SUBUNIT METHYLTRANSFERASE C"/>
    <property type="match status" value="1"/>
</dbReference>
<dbReference type="PATRIC" id="fig|1449350.3.peg.556"/>
<keyword evidence="5" id="KW-0949">S-adenosyl-L-methionine</keyword>
<evidence type="ECO:0000256" key="3">
    <source>
        <dbReference type="ARBA" id="ARBA00022603"/>
    </source>
</evidence>
<dbReference type="Proteomes" id="UP000022447">
    <property type="component" value="Unassembled WGS sequence"/>
</dbReference>
<keyword evidence="8" id="KW-1185">Reference proteome</keyword>
<keyword evidence="4" id="KW-0808">Transferase</keyword>
<dbReference type="PROSITE" id="PS00092">
    <property type="entry name" value="N6_MTASE"/>
    <property type="match status" value="1"/>
</dbReference>
<evidence type="ECO:0000313" key="7">
    <source>
        <dbReference type="EMBL" id="ETX16020.1"/>
    </source>
</evidence>
<reference evidence="7 8" key="1">
    <citation type="submission" date="2014-01" db="EMBL/GenBank/DDBJ databases">
        <title>Roseivivax halodurans JCM 10272 Genome Sequencing.</title>
        <authorList>
            <person name="Lai Q."/>
            <person name="Li G."/>
            <person name="Shao Z."/>
        </authorList>
    </citation>
    <scope>NUCLEOTIDE SEQUENCE [LARGE SCALE GENOMIC DNA]</scope>
    <source>
        <strain evidence="7 8">JCM 10272</strain>
    </source>
</reference>
<dbReference type="STRING" id="1449350.OCH239_07590"/>
<dbReference type="PANTHER" id="PTHR47816:SF4">
    <property type="entry name" value="RIBOSOMAL RNA SMALL SUBUNIT METHYLTRANSFERASE C"/>
    <property type="match status" value="1"/>
</dbReference>
<dbReference type="GO" id="GO:0032259">
    <property type="term" value="P:methylation"/>
    <property type="evidence" value="ECO:0007669"/>
    <property type="project" value="UniProtKB-KW"/>
</dbReference>
<dbReference type="OrthoDB" id="9816072at2"/>
<sequence>MAQSRLSHALAAGAVALPEEGRIAIFGPAADADLPGIDPARWHVIQPSAPDYAALSARGYHCATQAVGPYAAAVVTLPRARDRAQGWIAEACAATDGPILVDGAKTDGIDAMLKAVRARATIDGQIAKNHGKVFSFASTDAFADWQGELTANRDGYLTGPGVFSADGIDPASAALAEALPEKLGPRVADLGAGWGYLATQILKRDSVKVLHLVEADRIALDCATRNAPDPRAVLHWDDARTWRAPEPLDSVVMNPPFHEGRAADPGLGRAFIATAARILTPGGTLWMVANRHLPYETVLEDAFRDVSELGGDRRFKILSAARPRRAASPSRTRAARA</sequence>
<dbReference type="InterPro" id="IPR046977">
    <property type="entry name" value="RsmC/RlmG"/>
</dbReference>
<gene>
    <name evidence="7" type="ORF">OCH239_07590</name>
</gene>
<evidence type="ECO:0000259" key="6">
    <source>
        <dbReference type="Pfam" id="PF05175"/>
    </source>
</evidence>
<evidence type="ECO:0000256" key="5">
    <source>
        <dbReference type="ARBA" id="ARBA00022691"/>
    </source>
</evidence>
<dbReference type="EMBL" id="JALZ01000002">
    <property type="protein sequence ID" value="ETX16020.1"/>
    <property type="molecule type" value="Genomic_DNA"/>
</dbReference>
<feature type="domain" description="Methyltransferase small" evidence="6">
    <location>
        <begin position="158"/>
        <end position="318"/>
    </location>
</feature>
<protein>
    <submittedName>
        <fullName evidence="7">MFS transporter</fullName>
    </submittedName>
</protein>
<dbReference type="GO" id="GO:0006364">
    <property type="term" value="P:rRNA processing"/>
    <property type="evidence" value="ECO:0007669"/>
    <property type="project" value="UniProtKB-KW"/>
</dbReference>
<proteinExistence type="predicted"/>
<dbReference type="Gene3D" id="3.40.50.150">
    <property type="entry name" value="Vaccinia Virus protein VP39"/>
    <property type="match status" value="2"/>
</dbReference>